<dbReference type="AlphaFoldDB" id="A0A086J7L5"/>
<dbReference type="EMBL" id="AEYI02002480">
    <property type="protein sequence ID" value="KFG28133.1"/>
    <property type="molecule type" value="Genomic_DNA"/>
</dbReference>
<gene>
    <name evidence="1" type="ORF">TGP89_266820</name>
</gene>
<dbReference type="Proteomes" id="UP000028828">
    <property type="component" value="Unassembled WGS sequence"/>
</dbReference>
<evidence type="ECO:0000313" key="2">
    <source>
        <dbReference type="Proteomes" id="UP000028828"/>
    </source>
</evidence>
<reference evidence="1 2" key="1">
    <citation type="submission" date="2014-03" db="EMBL/GenBank/DDBJ databases">
        <authorList>
            <person name="Sibley D."/>
            <person name="Venepally P."/>
            <person name="Karamycheva S."/>
            <person name="Hadjithomas M."/>
            <person name="Khan A."/>
            <person name="Brunk B."/>
            <person name="Roos D."/>
            <person name="Caler E."/>
            <person name="Lorenzi H."/>
        </authorList>
    </citation>
    <scope>NUCLEOTIDE SEQUENCE [LARGE SCALE GENOMIC DNA]</scope>
    <source>
        <strain evidence="2">p89</strain>
    </source>
</reference>
<evidence type="ECO:0000313" key="1">
    <source>
        <dbReference type="EMBL" id="KFG28133.1"/>
    </source>
</evidence>
<sequence>MDSDTTAPYKSVGLKSAHFPLAVSLREERVYFPVSIVANGLRLTGSKFVVEQSRDAGKCTSSNDGILARGCLIRAFFCTVYVGKDLFLHLPVSLASGLHSCPTTRGLGAPISKPFSESLSVSATLLFRRHFGVDAYGPPSLVLVPKTK</sequence>
<comment type="caution">
    <text evidence="1">The sequence shown here is derived from an EMBL/GenBank/DDBJ whole genome shotgun (WGS) entry which is preliminary data.</text>
</comment>
<dbReference type="VEuPathDB" id="ToxoDB:TGP89_266820"/>
<protein>
    <submittedName>
        <fullName evidence="1">Uncharacterized protein</fullName>
    </submittedName>
</protein>
<proteinExistence type="predicted"/>
<name>A0A086J7L5_TOXGO</name>
<accession>A0A086J7L5</accession>
<organism evidence="1 2">
    <name type="scientific">Toxoplasma gondii p89</name>
    <dbReference type="NCBI Taxonomy" id="943119"/>
    <lineage>
        <taxon>Eukaryota</taxon>
        <taxon>Sar</taxon>
        <taxon>Alveolata</taxon>
        <taxon>Apicomplexa</taxon>
        <taxon>Conoidasida</taxon>
        <taxon>Coccidia</taxon>
        <taxon>Eucoccidiorida</taxon>
        <taxon>Eimeriorina</taxon>
        <taxon>Sarcocystidae</taxon>
        <taxon>Toxoplasma</taxon>
    </lineage>
</organism>